<dbReference type="SUPFAM" id="SSF47240">
    <property type="entry name" value="Ferritin-like"/>
    <property type="match status" value="1"/>
</dbReference>
<dbReference type="GO" id="GO:0005384">
    <property type="term" value="F:manganese ion transmembrane transporter activity"/>
    <property type="evidence" value="ECO:0007669"/>
    <property type="project" value="InterPro"/>
</dbReference>
<name>A0A968GJC9_9SPIO</name>
<keyword evidence="2 5" id="KW-0812">Transmembrane</keyword>
<evidence type="ECO:0000256" key="2">
    <source>
        <dbReference type="ARBA" id="ARBA00022692"/>
    </source>
</evidence>
<proteinExistence type="predicted"/>
<evidence type="ECO:0000313" key="7">
    <source>
        <dbReference type="Proteomes" id="UP000778951"/>
    </source>
</evidence>
<keyword evidence="3 5" id="KW-1133">Transmembrane helix</keyword>
<feature type="transmembrane region" description="Helical" evidence="5">
    <location>
        <begin position="281"/>
        <end position="302"/>
    </location>
</feature>
<sequence>MNTARAYQHVRRLDTTDPRYQQAIIALIFNLQKRELFAATVYGILAKRQKDVSNRSILEQVASVELKHQATLEQLTQRSATISRLKVMIFLLASRILGYTFVLKMMEKKITFPMDNFIKSLLIDYDAHFEEWFLEEEKHEQMLLKTLDEARLRYISSMVLGLNDALIEITATLAGFSLSMSNNRMIWIAGMILGVSATLSMAASEYLSNRSENNPKALQAALLCGLTYVFVTMMLLLPYFIFPVDAKMLAVSWMLVIAFFIILIFNFYLSITKDLSFKKRFSEMLIISTVITMISFGVGYLADNYLNTSNL</sequence>
<reference evidence="6" key="1">
    <citation type="submission" date="2020-03" db="EMBL/GenBank/DDBJ databases">
        <title>Spirochaetal bacteria isolated from arthropods constitute a novel genus Entomospira genus novum within the order Spirochaetales.</title>
        <authorList>
            <person name="Grana-Miraglia L."/>
            <person name="Sikutova S."/>
            <person name="Fingerle V."/>
            <person name="Sing A."/>
            <person name="Castillo-Ramirez S."/>
            <person name="Margos G."/>
            <person name="Rudolf I."/>
        </authorList>
    </citation>
    <scope>NUCLEOTIDE SEQUENCE</scope>
    <source>
        <strain evidence="6">BR149</strain>
    </source>
</reference>
<evidence type="ECO:0000256" key="3">
    <source>
        <dbReference type="ARBA" id="ARBA00022989"/>
    </source>
</evidence>
<feature type="transmembrane region" description="Helical" evidence="5">
    <location>
        <begin position="220"/>
        <end position="242"/>
    </location>
</feature>
<organism evidence="6 7">
    <name type="scientific">Entomospira culicis</name>
    <dbReference type="NCBI Taxonomy" id="2719989"/>
    <lineage>
        <taxon>Bacteria</taxon>
        <taxon>Pseudomonadati</taxon>
        <taxon>Spirochaetota</taxon>
        <taxon>Spirochaetia</taxon>
        <taxon>Spirochaetales</taxon>
        <taxon>Spirochaetaceae</taxon>
        <taxon>Entomospira</taxon>
    </lineage>
</organism>
<keyword evidence="7" id="KW-1185">Reference proteome</keyword>
<evidence type="ECO:0000256" key="4">
    <source>
        <dbReference type="ARBA" id="ARBA00023136"/>
    </source>
</evidence>
<keyword evidence="4 5" id="KW-0472">Membrane</keyword>
<gene>
    <name evidence="6" type="ORF">HCT48_05935</name>
</gene>
<dbReference type="GO" id="GO:0012505">
    <property type="term" value="C:endomembrane system"/>
    <property type="evidence" value="ECO:0007669"/>
    <property type="project" value="UniProtKB-SubCell"/>
</dbReference>
<comment type="subcellular location">
    <subcellularLocation>
        <location evidence="1">Endomembrane system</location>
        <topology evidence="1">Multi-pass membrane protein</topology>
    </subcellularLocation>
</comment>
<feature type="transmembrane region" description="Helical" evidence="5">
    <location>
        <begin position="248"/>
        <end position="269"/>
    </location>
</feature>
<evidence type="ECO:0000256" key="1">
    <source>
        <dbReference type="ARBA" id="ARBA00004127"/>
    </source>
</evidence>
<protein>
    <submittedName>
        <fullName evidence="6">Rubrerythrin family protein</fullName>
    </submittedName>
</protein>
<dbReference type="InterPro" id="IPR008217">
    <property type="entry name" value="Ccc1_fam"/>
</dbReference>
<dbReference type="GO" id="GO:0030026">
    <property type="term" value="P:intracellular manganese ion homeostasis"/>
    <property type="evidence" value="ECO:0007669"/>
    <property type="project" value="InterPro"/>
</dbReference>
<dbReference type="RefSeq" id="WP_167695831.1">
    <property type="nucleotide sequence ID" value="NZ_CP118181.1"/>
</dbReference>
<dbReference type="EMBL" id="JAATLM010000001">
    <property type="protein sequence ID" value="NIZ69750.1"/>
    <property type="molecule type" value="Genomic_DNA"/>
</dbReference>
<comment type="caution">
    <text evidence="6">The sequence shown here is derived from an EMBL/GenBank/DDBJ whole genome shotgun (WGS) entry which is preliminary data.</text>
</comment>
<accession>A0A968GJC9</accession>
<evidence type="ECO:0000313" key="6">
    <source>
        <dbReference type="EMBL" id="NIZ69750.1"/>
    </source>
</evidence>
<dbReference type="AlphaFoldDB" id="A0A968GJC9"/>
<evidence type="ECO:0000256" key="5">
    <source>
        <dbReference type="SAM" id="Phobius"/>
    </source>
</evidence>
<dbReference type="Proteomes" id="UP000778951">
    <property type="component" value="Unassembled WGS sequence"/>
</dbReference>
<dbReference type="Pfam" id="PF01988">
    <property type="entry name" value="VIT1"/>
    <property type="match status" value="1"/>
</dbReference>
<dbReference type="InterPro" id="IPR009078">
    <property type="entry name" value="Ferritin-like_SF"/>
</dbReference>
<feature type="transmembrane region" description="Helical" evidence="5">
    <location>
        <begin position="185"/>
        <end position="208"/>
    </location>
</feature>